<dbReference type="InterPro" id="IPR002104">
    <property type="entry name" value="Integrase_catalytic"/>
</dbReference>
<sequence length="456" mass="52623">MATVYFLYRSTRKKAPLTIRLQDNNAKGQKFQFQAKTELEVTKEFWEKTRHKKRNVTASDKKIISDVNNELSELEESVLKVYKNEKPNPEIKDWLKNTVHNYFNPIKEEKRSDLITDCITYVIDTANIRENSKNGLGLSKSRINSYKNLLKIIEKYQKDKSPIKVKNVDIRFGKDFLNWLINKQYYSESYARKKVDDLKTVCRDAEIDGIETSTQLSKVKGGKPQKEHIIYLSQQELEIIENIHIVSPALQNARKWLLFGCHIGQRGSDLLTINENNFVERQGLEVIELKQKKTGKNVTIPILEKTKEILKEGLPKKISIQKLNTYFKDVCKLAGIDQLTAGSKIVMVDKKGNEISKNEKGKYIEKGVKRTVVGTYPKHELVTSHVCRRSFATNLYGTLPTALIMQITAHSTEKMFLKYIGKNALDYAQQIADFYELQKLKENKEPQLNIIKNASN</sequence>
<feature type="domain" description="Phage integrase SAM-like" evidence="4">
    <location>
        <begin position="131"/>
        <end position="211"/>
    </location>
</feature>
<proteinExistence type="predicted"/>
<evidence type="ECO:0000313" key="5">
    <source>
        <dbReference type="EMBL" id="MDR6302247.1"/>
    </source>
</evidence>
<dbReference type="Pfam" id="PF00589">
    <property type="entry name" value="Phage_integrase"/>
    <property type="match status" value="1"/>
</dbReference>
<organism evidence="5 6">
    <name type="scientific">Mesonia maritima</name>
    <dbReference type="NCBI Taxonomy" id="1793873"/>
    <lineage>
        <taxon>Bacteria</taxon>
        <taxon>Pseudomonadati</taxon>
        <taxon>Bacteroidota</taxon>
        <taxon>Flavobacteriia</taxon>
        <taxon>Flavobacteriales</taxon>
        <taxon>Flavobacteriaceae</taxon>
        <taxon>Mesonia</taxon>
    </lineage>
</organism>
<dbReference type="EMBL" id="JAVDQA010000013">
    <property type="protein sequence ID" value="MDR6302247.1"/>
    <property type="molecule type" value="Genomic_DNA"/>
</dbReference>
<evidence type="ECO:0000256" key="2">
    <source>
        <dbReference type="ARBA" id="ARBA00023172"/>
    </source>
</evidence>
<protein>
    <submittedName>
        <fullName evidence="5">Integrase</fullName>
    </submittedName>
</protein>
<dbReference type="InterPro" id="IPR013762">
    <property type="entry name" value="Integrase-like_cat_sf"/>
</dbReference>
<dbReference type="Gene3D" id="1.10.150.130">
    <property type="match status" value="1"/>
</dbReference>
<accession>A0ABU1KB20</accession>
<dbReference type="Pfam" id="PF13102">
    <property type="entry name" value="Phage_int_SAM_5"/>
    <property type="match status" value="1"/>
</dbReference>
<keyword evidence="2" id="KW-0233">DNA recombination</keyword>
<evidence type="ECO:0000313" key="6">
    <source>
        <dbReference type="Proteomes" id="UP001257659"/>
    </source>
</evidence>
<keyword evidence="1" id="KW-0238">DNA-binding</keyword>
<feature type="domain" description="Tyr recombinase" evidence="3">
    <location>
        <begin position="262"/>
        <end position="422"/>
    </location>
</feature>
<evidence type="ECO:0000259" key="3">
    <source>
        <dbReference type="Pfam" id="PF00589"/>
    </source>
</evidence>
<reference evidence="5 6" key="1">
    <citation type="submission" date="2023-07" db="EMBL/GenBank/DDBJ databases">
        <title>Genomic Encyclopedia of Type Strains, Phase IV (KMG-IV): sequencing the most valuable type-strain genomes for metagenomic binning, comparative biology and taxonomic classification.</title>
        <authorList>
            <person name="Goeker M."/>
        </authorList>
    </citation>
    <scope>NUCLEOTIDE SEQUENCE [LARGE SCALE GENOMIC DNA]</scope>
    <source>
        <strain evidence="5 6">DSM 102814</strain>
    </source>
</reference>
<dbReference type="Proteomes" id="UP001257659">
    <property type="component" value="Unassembled WGS sequence"/>
</dbReference>
<comment type="caution">
    <text evidence="5">The sequence shown here is derived from an EMBL/GenBank/DDBJ whole genome shotgun (WGS) entry which is preliminary data.</text>
</comment>
<name>A0ABU1KB20_9FLAO</name>
<dbReference type="RefSeq" id="WP_309730683.1">
    <property type="nucleotide sequence ID" value="NZ_JAVDQA010000013.1"/>
</dbReference>
<dbReference type="InterPro" id="IPR011010">
    <property type="entry name" value="DNA_brk_join_enz"/>
</dbReference>
<dbReference type="Gene3D" id="1.10.443.10">
    <property type="entry name" value="Intergrase catalytic core"/>
    <property type="match status" value="1"/>
</dbReference>
<dbReference type="InterPro" id="IPR025269">
    <property type="entry name" value="SAM-like_dom"/>
</dbReference>
<dbReference type="SUPFAM" id="SSF56349">
    <property type="entry name" value="DNA breaking-rejoining enzymes"/>
    <property type="match status" value="1"/>
</dbReference>
<evidence type="ECO:0000259" key="4">
    <source>
        <dbReference type="Pfam" id="PF13102"/>
    </source>
</evidence>
<dbReference type="InterPro" id="IPR010998">
    <property type="entry name" value="Integrase_recombinase_N"/>
</dbReference>
<gene>
    <name evidence="5" type="ORF">GGR31_002927</name>
</gene>
<keyword evidence="6" id="KW-1185">Reference proteome</keyword>
<evidence type="ECO:0000256" key="1">
    <source>
        <dbReference type="ARBA" id="ARBA00023125"/>
    </source>
</evidence>